<evidence type="ECO:0000313" key="7">
    <source>
        <dbReference type="Proteomes" id="UP001205998"/>
    </source>
</evidence>
<evidence type="ECO:0000259" key="5">
    <source>
        <dbReference type="PROSITE" id="PS51800"/>
    </source>
</evidence>
<gene>
    <name evidence="6" type="ORF">C0J50_0799</name>
</gene>
<name>A0AAD5FCV4_SILAS</name>
<dbReference type="PANTHER" id="PTHR21402:SF5">
    <property type="entry name" value="GAMETOCYTE SPECIFIC FACTOR 1"/>
    <property type="match status" value="1"/>
</dbReference>
<reference evidence="6" key="1">
    <citation type="submission" date="2018-07" db="EMBL/GenBank/DDBJ databases">
        <title>Comparative genomics of catfishes provides insights into carnivory and benthic adaptation.</title>
        <authorList>
            <person name="Zhang Y."/>
            <person name="Wang D."/>
            <person name="Peng Z."/>
            <person name="Zheng S."/>
            <person name="Shao F."/>
            <person name="Tao W."/>
        </authorList>
    </citation>
    <scope>NUCLEOTIDE SEQUENCE</scope>
    <source>
        <strain evidence="6">Chongqing</strain>
    </source>
</reference>
<dbReference type="InterPro" id="IPR036236">
    <property type="entry name" value="Znf_C2H2_sf"/>
</dbReference>
<dbReference type="PANTHER" id="PTHR21402">
    <property type="entry name" value="GAMETOCYTE SPECIFIC FACTOR 1-RELATED"/>
    <property type="match status" value="1"/>
</dbReference>
<protein>
    <submittedName>
        <fullName evidence="6">Gametocyte-specific factor 1</fullName>
    </submittedName>
</protein>
<dbReference type="PROSITE" id="PS51800">
    <property type="entry name" value="ZF_CHHC_U11_48K"/>
    <property type="match status" value="2"/>
</dbReference>
<keyword evidence="7" id="KW-1185">Reference proteome</keyword>
<evidence type="ECO:0000256" key="3">
    <source>
        <dbReference type="ARBA" id="ARBA00022833"/>
    </source>
</evidence>
<accession>A0AAD5FCV4</accession>
<dbReference type="Proteomes" id="UP001205998">
    <property type="component" value="Unassembled WGS sequence"/>
</dbReference>
<evidence type="ECO:0000313" key="6">
    <source>
        <dbReference type="EMBL" id="KAI5612131.1"/>
    </source>
</evidence>
<feature type="domain" description="CHHC U11-48K-type" evidence="5">
    <location>
        <begin position="73"/>
        <end position="100"/>
    </location>
</feature>
<dbReference type="EMBL" id="MU564352">
    <property type="protein sequence ID" value="KAI5612131.1"/>
    <property type="molecule type" value="Genomic_DNA"/>
</dbReference>
<feature type="compositionally biased region" description="Polar residues" evidence="4">
    <location>
        <begin position="1"/>
        <end position="21"/>
    </location>
</feature>
<keyword evidence="1" id="KW-0479">Metal-binding</keyword>
<keyword evidence="2" id="KW-0863">Zinc-finger</keyword>
<dbReference type="AlphaFoldDB" id="A0AAD5FCV4"/>
<dbReference type="Pfam" id="PF05253">
    <property type="entry name" value="zf-U11-48K"/>
    <property type="match status" value="2"/>
</dbReference>
<organism evidence="6 7">
    <name type="scientific">Silurus asotus</name>
    <name type="common">Amur catfish</name>
    <name type="synonym">Parasilurus asotus</name>
    <dbReference type="NCBI Taxonomy" id="30991"/>
    <lineage>
        <taxon>Eukaryota</taxon>
        <taxon>Metazoa</taxon>
        <taxon>Chordata</taxon>
        <taxon>Craniata</taxon>
        <taxon>Vertebrata</taxon>
        <taxon>Euteleostomi</taxon>
        <taxon>Actinopterygii</taxon>
        <taxon>Neopterygii</taxon>
        <taxon>Teleostei</taxon>
        <taxon>Ostariophysi</taxon>
        <taxon>Siluriformes</taxon>
        <taxon>Siluridae</taxon>
        <taxon>Silurus</taxon>
    </lineage>
</organism>
<dbReference type="InterPro" id="IPR022776">
    <property type="entry name" value="TRM13/UPF0224_CHHC_Znf_dom"/>
</dbReference>
<sequence length="181" mass="20572">MSTFSYGSSVGPSRFTGNTPRFQEEDEAKPVDDADPNAIIQCPYDKNHQIRECRFPFHIVKCAKNHPELARKLKTCPFNAKHMVPRDELANHIVHCVNKQPLTPDSEGITKMDPKFHVPMKWTAPDCEEDWETETDDNAATFVWGVSKNLLSVNKPKPQPTNTLNPGVRAPRTLPWKSCEF</sequence>
<dbReference type="InterPro" id="IPR051591">
    <property type="entry name" value="UPF0224_FAM112_RNA_Proc"/>
</dbReference>
<evidence type="ECO:0000256" key="2">
    <source>
        <dbReference type="ARBA" id="ARBA00022771"/>
    </source>
</evidence>
<feature type="region of interest" description="Disordered" evidence="4">
    <location>
        <begin position="1"/>
        <end position="36"/>
    </location>
</feature>
<evidence type="ECO:0000256" key="1">
    <source>
        <dbReference type="ARBA" id="ARBA00022723"/>
    </source>
</evidence>
<proteinExistence type="predicted"/>
<feature type="domain" description="CHHC U11-48K-type" evidence="5">
    <location>
        <begin position="39"/>
        <end position="66"/>
    </location>
</feature>
<dbReference type="GO" id="GO:0008270">
    <property type="term" value="F:zinc ion binding"/>
    <property type="evidence" value="ECO:0007669"/>
    <property type="project" value="UniProtKB-KW"/>
</dbReference>
<keyword evidence="3" id="KW-0862">Zinc</keyword>
<comment type="caution">
    <text evidence="6">The sequence shown here is derived from an EMBL/GenBank/DDBJ whole genome shotgun (WGS) entry which is preliminary data.</text>
</comment>
<dbReference type="SUPFAM" id="SSF57667">
    <property type="entry name" value="beta-beta-alpha zinc fingers"/>
    <property type="match status" value="1"/>
</dbReference>
<evidence type="ECO:0000256" key="4">
    <source>
        <dbReference type="SAM" id="MobiDB-lite"/>
    </source>
</evidence>